<proteinExistence type="predicted"/>
<evidence type="ECO:0000256" key="1">
    <source>
        <dbReference type="SAM" id="MobiDB-lite"/>
    </source>
</evidence>
<dbReference type="SUPFAM" id="SSF53474">
    <property type="entry name" value="alpha/beta-Hydrolases"/>
    <property type="match status" value="1"/>
</dbReference>
<evidence type="ECO:0000313" key="4">
    <source>
        <dbReference type="Proteomes" id="UP001597083"/>
    </source>
</evidence>
<dbReference type="InterPro" id="IPR036736">
    <property type="entry name" value="ACP-like_sf"/>
</dbReference>
<evidence type="ECO:0000313" key="3">
    <source>
        <dbReference type="EMBL" id="MFD0850907.1"/>
    </source>
</evidence>
<dbReference type="Pfam" id="PF00550">
    <property type="entry name" value="PP-binding"/>
    <property type="match status" value="1"/>
</dbReference>
<keyword evidence="4" id="KW-1185">Reference proteome</keyword>
<name>A0ABW3CBJ1_9ACTN</name>
<gene>
    <name evidence="3" type="ORF">ACFQ07_01585</name>
</gene>
<feature type="non-terminal residue" evidence="3">
    <location>
        <position position="127"/>
    </location>
</feature>
<evidence type="ECO:0000259" key="2">
    <source>
        <dbReference type="PROSITE" id="PS50075"/>
    </source>
</evidence>
<reference evidence="4" key="1">
    <citation type="journal article" date="2019" name="Int. J. Syst. Evol. Microbiol.">
        <title>The Global Catalogue of Microorganisms (GCM) 10K type strain sequencing project: providing services to taxonomists for standard genome sequencing and annotation.</title>
        <authorList>
            <consortium name="The Broad Institute Genomics Platform"/>
            <consortium name="The Broad Institute Genome Sequencing Center for Infectious Disease"/>
            <person name="Wu L."/>
            <person name="Ma J."/>
        </authorList>
    </citation>
    <scope>NUCLEOTIDE SEQUENCE [LARGE SCALE GENOMIC DNA]</scope>
    <source>
        <strain evidence="4">JCM 31696</strain>
    </source>
</reference>
<dbReference type="InterPro" id="IPR009081">
    <property type="entry name" value="PP-bd_ACP"/>
</dbReference>
<feature type="region of interest" description="Disordered" evidence="1">
    <location>
        <begin position="40"/>
        <end position="59"/>
    </location>
</feature>
<dbReference type="InterPro" id="IPR029058">
    <property type="entry name" value="AB_hydrolase_fold"/>
</dbReference>
<dbReference type="PROSITE" id="PS50075">
    <property type="entry name" value="CARRIER"/>
    <property type="match status" value="1"/>
</dbReference>
<dbReference type="Gene3D" id="3.40.50.1820">
    <property type="entry name" value="alpha/beta hydrolase"/>
    <property type="match status" value="1"/>
</dbReference>
<dbReference type="Proteomes" id="UP001597083">
    <property type="component" value="Unassembled WGS sequence"/>
</dbReference>
<accession>A0ABW3CBJ1</accession>
<feature type="domain" description="Carrier" evidence="2">
    <location>
        <begin position="1"/>
        <end position="45"/>
    </location>
</feature>
<comment type="caution">
    <text evidence="3">The sequence shown here is derived from an EMBL/GenBank/DDBJ whole genome shotgun (WGS) entry which is preliminary data.</text>
</comment>
<protein>
    <submittedName>
        <fullName evidence="3">Phosphopantetheine-binding protein</fullName>
    </submittedName>
</protein>
<organism evidence="3 4">
    <name type="scientific">Actinomadura adrarensis</name>
    <dbReference type="NCBI Taxonomy" id="1819600"/>
    <lineage>
        <taxon>Bacteria</taxon>
        <taxon>Bacillati</taxon>
        <taxon>Actinomycetota</taxon>
        <taxon>Actinomycetes</taxon>
        <taxon>Streptosporangiales</taxon>
        <taxon>Thermomonosporaceae</taxon>
        <taxon>Actinomadura</taxon>
    </lineage>
</organism>
<dbReference type="EMBL" id="JBHTIR010000181">
    <property type="protein sequence ID" value="MFD0850907.1"/>
    <property type="molecule type" value="Genomic_DNA"/>
</dbReference>
<dbReference type="Gene3D" id="1.10.1200.10">
    <property type="entry name" value="ACP-like"/>
    <property type="match status" value="1"/>
</dbReference>
<sequence>MGGHSLLATRVVAQIRKRLGQDVPLDRFFTSATIAGIAQTLGEDASDHSGTPEPRRDGRWLKPLVSHGGETLLYVIPAAGVGPSAFRDWAREVPEGLDVVVVHTPGRENRLGEAPYTEVGPLADRIA</sequence>